<comment type="caution">
    <text evidence="1">The sequence shown here is derived from an EMBL/GenBank/DDBJ whole genome shotgun (WGS) entry which is preliminary data.</text>
</comment>
<proteinExistence type="predicted"/>
<sequence>MWSIKISQPSFPDDKATQCRLKVVSKQYVVQVTFVHSNGYVYSIIERKVQGSTKFKLKEGPCLHQQLSMFR</sequence>
<dbReference type="AlphaFoldDB" id="A0A8J2P2C4"/>
<name>A0A8J2P2C4_9HEXA</name>
<evidence type="ECO:0000313" key="1">
    <source>
        <dbReference type="EMBL" id="CAG7722971.1"/>
    </source>
</evidence>
<organism evidence="1 2">
    <name type="scientific">Allacma fusca</name>
    <dbReference type="NCBI Taxonomy" id="39272"/>
    <lineage>
        <taxon>Eukaryota</taxon>
        <taxon>Metazoa</taxon>
        <taxon>Ecdysozoa</taxon>
        <taxon>Arthropoda</taxon>
        <taxon>Hexapoda</taxon>
        <taxon>Collembola</taxon>
        <taxon>Symphypleona</taxon>
        <taxon>Sminthuridae</taxon>
        <taxon>Allacma</taxon>
    </lineage>
</organism>
<dbReference type="EMBL" id="CAJVCH010094216">
    <property type="protein sequence ID" value="CAG7722971.1"/>
    <property type="molecule type" value="Genomic_DNA"/>
</dbReference>
<accession>A0A8J2P2C4</accession>
<keyword evidence="2" id="KW-1185">Reference proteome</keyword>
<reference evidence="1" key="1">
    <citation type="submission" date="2021-06" db="EMBL/GenBank/DDBJ databases">
        <authorList>
            <person name="Hodson N. C."/>
            <person name="Mongue J. A."/>
            <person name="Jaron S. K."/>
        </authorList>
    </citation>
    <scope>NUCLEOTIDE SEQUENCE</scope>
</reference>
<protein>
    <submittedName>
        <fullName evidence="1">Uncharacterized protein</fullName>
    </submittedName>
</protein>
<gene>
    <name evidence="1" type="ORF">AFUS01_LOCUS12079</name>
</gene>
<evidence type="ECO:0000313" key="2">
    <source>
        <dbReference type="Proteomes" id="UP000708208"/>
    </source>
</evidence>
<dbReference type="Proteomes" id="UP000708208">
    <property type="component" value="Unassembled WGS sequence"/>
</dbReference>